<dbReference type="Gene3D" id="2.40.50.140">
    <property type="entry name" value="Nucleic acid-binding proteins"/>
    <property type="match status" value="1"/>
</dbReference>
<dbReference type="InterPro" id="IPR052165">
    <property type="entry name" value="Membrane_assoc_protease"/>
</dbReference>
<dbReference type="InterPro" id="IPR012340">
    <property type="entry name" value="NA-bd_OB-fold"/>
</dbReference>
<dbReference type="OrthoDB" id="5054at2"/>
<evidence type="ECO:0000313" key="8">
    <source>
        <dbReference type="Proteomes" id="UP000290106"/>
    </source>
</evidence>
<evidence type="ECO:0000256" key="5">
    <source>
        <dbReference type="SAM" id="Phobius"/>
    </source>
</evidence>
<evidence type="ECO:0000313" key="7">
    <source>
        <dbReference type="EMBL" id="RXS76334.1"/>
    </source>
</evidence>
<comment type="caution">
    <text evidence="7">The sequence shown here is derived from an EMBL/GenBank/DDBJ whole genome shotgun (WGS) entry which is preliminary data.</text>
</comment>
<feature type="domain" description="NfeD-like C-terminal" evidence="6">
    <location>
        <begin position="80"/>
        <end position="141"/>
    </location>
</feature>
<gene>
    <name evidence="7" type="ORF">ETP43_14760</name>
</gene>
<proteinExistence type="predicted"/>
<organism evidence="7 8">
    <name type="scientific">Blautia faecicola</name>
    <dbReference type="NCBI Taxonomy" id="2509240"/>
    <lineage>
        <taxon>Bacteria</taxon>
        <taxon>Bacillati</taxon>
        <taxon>Bacillota</taxon>
        <taxon>Clostridia</taxon>
        <taxon>Lachnospirales</taxon>
        <taxon>Lachnospiraceae</taxon>
        <taxon>Blautia</taxon>
    </lineage>
</organism>
<dbReference type="Proteomes" id="UP000290106">
    <property type="component" value="Unassembled WGS sequence"/>
</dbReference>
<feature type="transmembrane region" description="Helical" evidence="5">
    <location>
        <begin position="32"/>
        <end position="62"/>
    </location>
</feature>
<keyword evidence="8" id="KW-1185">Reference proteome</keyword>
<dbReference type="EMBL" id="SDKC01000001">
    <property type="protein sequence ID" value="RXS76334.1"/>
    <property type="molecule type" value="Genomic_DNA"/>
</dbReference>
<evidence type="ECO:0000259" key="6">
    <source>
        <dbReference type="Pfam" id="PF01957"/>
    </source>
</evidence>
<name>A0A4Q1RKL3_9FIRM</name>
<comment type="subcellular location">
    <subcellularLocation>
        <location evidence="1">Membrane</location>
        <topology evidence="1">Multi-pass membrane protein</topology>
    </subcellularLocation>
</comment>
<dbReference type="GO" id="GO:0005886">
    <property type="term" value="C:plasma membrane"/>
    <property type="evidence" value="ECO:0007669"/>
    <property type="project" value="TreeGrafter"/>
</dbReference>
<dbReference type="Pfam" id="PF01957">
    <property type="entry name" value="NfeD"/>
    <property type="match status" value="1"/>
</dbReference>
<evidence type="ECO:0000256" key="2">
    <source>
        <dbReference type="ARBA" id="ARBA00022692"/>
    </source>
</evidence>
<evidence type="ECO:0000256" key="3">
    <source>
        <dbReference type="ARBA" id="ARBA00022989"/>
    </source>
</evidence>
<evidence type="ECO:0000256" key="4">
    <source>
        <dbReference type="ARBA" id="ARBA00023136"/>
    </source>
</evidence>
<dbReference type="SUPFAM" id="SSF141322">
    <property type="entry name" value="NfeD domain-like"/>
    <property type="match status" value="1"/>
</dbReference>
<evidence type="ECO:0000256" key="1">
    <source>
        <dbReference type="ARBA" id="ARBA00004141"/>
    </source>
</evidence>
<reference evidence="7 8" key="1">
    <citation type="submission" date="2019-01" db="EMBL/GenBank/DDBJ databases">
        <title>Blautia sp. nov. KGMB01111 isolated human feces.</title>
        <authorList>
            <person name="Park J.-E."/>
            <person name="Kim J.-S."/>
            <person name="Park S.-H."/>
        </authorList>
    </citation>
    <scope>NUCLEOTIDE SEQUENCE [LARGE SCALE GENOMIC DNA]</scope>
    <source>
        <strain evidence="7 8">KGMB01111</strain>
    </source>
</reference>
<dbReference type="PANTHER" id="PTHR33507:SF3">
    <property type="entry name" value="INNER MEMBRANE PROTEIN YBBJ"/>
    <property type="match status" value="1"/>
</dbReference>
<protein>
    <submittedName>
        <fullName evidence="7">NfeD family protein</fullName>
    </submittedName>
</protein>
<dbReference type="PANTHER" id="PTHR33507">
    <property type="entry name" value="INNER MEMBRANE PROTEIN YBBJ"/>
    <property type="match status" value="1"/>
</dbReference>
<accession>A0A4Q1RKL3</accession>
<keyword evidence="3 5" id="KW-1133">Transmembrane helix</keyword>
<dbReference type="RefSeq" id="WP_129258945.1">
    <property type="nucleotide sequence ID" value="NZ_JBGKFY010000003.1"/>
</dbReference>
<dbReference type="InterPro" id="IPR002810">
    <property type="entry name" value="NfeD-like_C"/>
</dbReference>
<keyword evidence="2 5" id="KW-0812">Transmembrane</keyword>
<dbReference type="AlphaFoldDB" id="A0A4Q1RKL3"/>
<keyword evidence="4 5" id="KW-0472">Membrane</keyword>
<sequence>MDAILWLAAVVVLLVIEIATLGLTTIWFAGGALIAGIAAVAGAGSIVQFVIFLIVSLILLIFTRPVAVKYLNVNRTRTNAESLIGKEAVVTQTIENLKNQGQVIVGGIEWTARTDDNETVIEKDTVVEIERIEGVKLIVKKKG</sequence>